<reference evidence="2" key="1">
    <citation type="submission" date="2022-06" db="EMBL/GenBank/DDBJ databases">
        <title>Aquibacillus sp. a new bacterium isolated from soil saline samples.</title>
        <authorList>
            <person name="Galisteo C."/>
            <person name="De La Haba R."/>
            <person name="Sanchez-Porro C."/>
            <person name="Ventosa A."/>
        </authorList>
    </citation>
    <scope>NUCLEOTIDE SEQUENCE</scope>
    <source>
        <strain evidence="2">3ASR75-11</strain>
    </source>
</reference>
<name>A0A9X4ANK5_9BACI</name>
<keyword evidence="3" id="KW-1185">Reference proteome</keyword>
<feature type="domain" description="Spore coat protein X/V" evidence="1">
    <location>
        <begin position="74"/>
        <end position="130"/>
    </location>
</feature>
<comment type="caution">
    <text evidence="2">The sequence shown here is derived from an EMBL/GenBank/DDBJ whole genome shotgun (WGS) entry which is preliminary data.</text>
</comment>
<dbReference type="AlphaFoldDB" id="A0A9X4ANK5"/>
<dbReference type="GO" id="GO:0031160">
    <property type="term" value="C:spore wall"/>
    <property type="evidence" value="ECO:0007669"/>
    <property type="project" value="InterPro"/>
</dbReference>
<dbReference type="EMBL" id="JAMQKB010000007">
    <property type="protein sequence ID" value="MDC3424628.1"/>
    <property type="molecule type" value="Genomic_DNA"/>
</dbReference>
<keyword evidence="2" id="KW-0946">Virion</keyword>
<dbReference type="Pfam" id="PF07552">
    <property type="entry name" value="Coat_X"/>
    <property type="match status" value="2"/>
</dbReference>
<dbReference type="Proteomes" id="UP001145050">
    <property type="component" value="Unassembled WGS sequence"/>
</dbReference>
<evidence type="ECO:0000313" key="3">
    <source>
        <dbReference type="Proteomes" id="UP001145050"/>
    </source>
</evidence>
<gene>
    <name evidence="2" type="ORF">NC797_08910</name>
</gene>
<evidence type="ECO:0000259" key="1">
    <source>
        <dbReference type="Pfam" id="PF07552"/>
    </source>
</evidence>
<proteinExistence type="predicted"/>
<dbReference type="InterPro" id="IPR011428">
    <property type="entry name" value="Spore_coat_X/V"/>
</dbReference>
<evidence type="ECO:0000313" key="2">
    <source>
        <dbReference type="EMBL" id="MDC3424628.1"/>
    </source>
</evidence>
<sequence>MVSHQNNSKTVNQLSNQISTIDQNSREAIYVLNSNEVEVNTTDTQVAVSLQAALQVAIAIVVNISIADSSRAKQVTEELLAYSQVDQSNRQLVVVDGSENVTVTTTDTDVAASIQVLLQILIALVGQLDIL</sequence>
<dbReference type="RefSeq" id="WP_272436432.1">
    <property type="nucleotide sequence ID" value="NZ_JAMQKB010000007.1"/>
</dbReference>
<accession>A0A9X4ANK5</accession>
<feature type="domain" description="Spore coat protein X/V" evidence="1">
    <location>
        <begin position="11"/>
        <end position="66"/>
    </location>
</feature>
<organism evidence="2 3">
    <name type="scientific">Terrihalobacillus insolitus</name>
    <dbReference type="NCBI Taxonomy" id="2950438"/>
    <lineage>
        <taxon>Bacteria</taxon>
        <taxon>Bacillati</taxon>
        <taxon>Bacillota</taxon>
        <taxon>Bacilli</taxon>
        <taxon>Bacillales</taxon>
        <taxon>Bacillaceae</taxon>
        <taxon>Terrihalobacillus</taxon>
    </lineage>
</organism>
<protein>
    <submittedName>
        <fullName evidence="2">Spore coat protein</fullName>
    </submittedName>
</protein>
<dbReference type="GO" id="GO:0030435">
    <property type="term" value="P:sporulation resulting in formation of a cellular spore"/>
    <property type="evidence" value="ECO:0007669"/>
    <property type="project" value="InterPro"/>
</dbReference>
<keyword evidence="2" id="KW-0167">Capsid protein</keyword>